<comment type="caution">
    <text evidence="4">The sequence shown here is derived from an EMBL/GenBank/DDBJ whole genome shotgun (WGS) entry which is preliminary data.</text>
</comment>
<dbReference type="PRINTS" id="PR00081">
    <property type="entry name" value="GDHRDH"/>
</dbReference>
<evidence type="ECO:0000313" key="4">
    <source>
        <dbReference type="EMBL" id="RNF41268.1"/>
    </source>
</evidence>
<dbReference type="GO" id="GO:0016491">
    <property type="term" value="F:oxidoreductase activity"/>
    <property type="evidence" value="ECO:0007669"/>
    <property type="project" value="UniProtKB-KW"/>
</dbReference>
<protein>
    <submittedName>
        <fullName evidence="4">SDR family NAD(P)-dependent oxidoreductase</fullName>
    </submittedName>
</protein>
<sequence>MHTYSLAEKILFPSVSLDNKRLGEELRGKTVLITGASSGIGKQLAYMLASIDVHLVLVARREDRLLAMKKNIEMKSAKVSVCRADMRNQTELKTILAFLEQLPNGLDVVVSNAGKSINRPIRESLSRYHDFTRTMDINYGAPVQLLLSAIPALEKNKGQIINVSTINALLIPIPHWAAYQASKTAFDTWFRSAAPELNAIGIATTSIYLPLVKTPMIVPTIAYEHAPAMAVEHAARIICRSMYTKKKYCKPWWLFFLELASVCFRWLFELLVPIALREKGKSDENH</sequence>
<comment type="similarity">
    <text evidence="1 3">Belongs to the short-chain dehydrogenases/reductases (SDR) family.</text>
</comment>
<gene>
    <name evidence="4" type="ORF">EEX84_00300</name>
</gene>
<dbReference type="InterPro" id="IPR002347">
    <property type="entry name" value="SDR_fam"/>
</dbReference>
<reference evidence="4 5" key="1">
    <citation type="journal article" date="2018" name="Int. J. Syst. Evol. Microbiol.">
        <title>Planococcus salinus sp. nov., a moderately halophilic bacterium isolated from a saline-alkali soil.</title>
        <authorList>
            <person name="Gan L."/>
        </authorList>
    </citation>
    <scope>NUCLEOTIDE SEQUENCE [LARGE SCALE GENOMIC DNA]</scope>
    <source>
        <strain evidence="4 5">LCB217</strain>
    </source>
</reference>
<dbReference type="Pfam" id="PF00106">
    <property type="entry name" value="adh_short"/>
    <property type="match status" value="1"/>
</dbReference>
<keyword evidence="2" id="KW-0560">Oxidoreductase</keyword>
<evidence type="ECO:0000313" key="5">
    <source>
        <dbReference type="Proteomes" id="UP000275473"/>
    </source>
</evidence>
<dbReference type="PANTHER" id="PTHR44196:SF1">
    <property type="entry name" value="DEHYDROGENASE_REDUCTASE SDR FAMILY MEMBER 7B"/>
    <property type="match status" value="1"/>
</dbReference>
<keyword evidence="5" id="KW-1185">Reference proteome</keyword>
<proteinExistence type="inferred from homology"/>
<dbReference type="Proteomes" id="UP000275473">
    <property type="component" value="Unassembled WGS sequence"/>
</dbReference>
<dbReference type="EMBL" id="RIAX01000001">
    <property type="protein sequence ID" value="RNF41268.1"/>
    <property type="molecule type" value="Genomic_DNA"/>
</dbReference>
<evidence type="ECO:0000256" key="1">
    <source>
        <dbReference type="ARBA" id="ARBA00006484"/>
    </source>
</evidence>
<evidence type="ECO:0000256" key="2">
    <source>
        <dbReference type="ARBA" id="ARBA00023002"/>
    </source>
</evidence>
<dbReference type="GO" id="GO:0016020">
    <property type="term" value="C:membrane"/>
    <property type="evidence" value="ECO:0007669"/>
    <property type="project" value="TreeGrafter"/>
</dbReference>
<dbReference type="OrthoDB" id="9808814at2"/>
<dbReference type="AlphaFoldDB" id="A0A3M8PC17"/>
<evidence type="ECO:0000256" key="3">
    <source>
        <dbReference type="RuleBase" id="RU000363"/>
    </source>
</evidence>
<name>A0A3M8PC17_9BACL</name>
<dbReference type="RefSeq" id="WP_123164016.1">
    <property type="nucleotide sequence ID" value="NZ_RIAX01000001.1"/>
</dbReference>
<dbReference type="PANTHER" id="PTHR44196">
    <property type="entry name" value="DEHYDROGENASE/REDUCTASE SDR FAMILY MEMBER 7B"/>
    <property type="match status" value="1"/>
</dbReference>
<dbReference type="Gene3D" id="3.40.50.720">
    <property type="entry name" value="NAD(P)-binding Rossmann-like Domain"/>
    <property type="match status" value="1"/>
</dbReference>
<accession>A0A3M8PC17</accession>
<dbReference type="PRINTS" id="PR00080">
    <property type="entry name" value="SDRFAMILY"/>
</dbReference>
<dbReference type="InterPro" id="IPR036291">
    <property type="entry name" value="NAD(P)-bd_dom_sf"/>
</dbReference>
<organism evidence="4 5">
    <name type="scientific">Planococcus salinus</name>
    <dbReference type="NCBI Taxonomy" id="1848460"/>
    <lineage>
        <taxon>Bacteria</taxon>
        <taxon>Bacillati</taxon>
        <taxon>Bacillota</taxon>
        <taxon>Bacilli</taxon>
        <taxon>Bacillales</taxon>
        <taxon>Caryophanaceae</taxon>
        <taxon>Planococcus</taxon>
    </lineage>
</organism>
<dbReference type="SUPFAM" id="SSF51735">
    <property type="entry name" value="NAD(P)-binding Rossmann-fold domains"/>
    <property type="match status" value="1"/>
</dbReference>